<dbReference type="InterPro" id="IPR000322">
    <property type="entry name" value="Glyco_hydro_31_TIM"/>
</dbReference>
<dbReference type="GO" id="GO:0005975">
    <property type="term" value="P:carbohydrate metabolic process"/>
    <property type="evidence" value="ECO:0007669"/>
    <property type="project" value="InterPro"/>
</dbReference>
<dbReference type="InterPro" id="IPR048395">
    <property type="entry name" value="Glyco_hydro_31_C"/>
</dbReference>
<dbReference type="Gene3D" id="2.60.40.1180">
    <property type="entry name" value="Golgi alpha-mannosidase II"/>
    <property type="match status" value="2"/>
</dbReference>
<organism evidence="7 8">
    <name type="scientific">Posidoniimonas corsicana</name>
    <dbReference type="NCBI Taxonomy" id="1938618"/>
    <lineage>
        <taxon>Bacteria</taxon>
        <taxon>Pseudomonadati</taxon>
        <taxon>Planctomycetota</taxon>
        <taxon>Planctomycetia</taxon>
        <taxon>Pirellulales</taxon>
        <taxon>Lacipirellulaceae</taxon>
        <taxon>Posidoniimonas</taxon>
    </lineage>
</organism>
<dbReference type="PANTHER" id="PTHR43863">
    <property type="entry name" value="HYDROLASE, PUTATIVE (AFU_ORTHOLOGUE AFUA_1G03140)-RELATED"/>
    <property type="match status" value="1"/>
</dbReference>
<evidence type="ECO:0000256" key="2">
    <source>
        <dbReference type="RuleBase" id="RU361185"/>
    </source>
</evidence>
<keyword evidence="8" id="KW-1185">Reference proteome</keyword>
<feature type="region of interest" description="Disordered" evidence="3">
    <location>
        <begin position="229"/>
        <end position="250"/>
    </location>
</feature>
<dbReference type="Pfam" id="PF21365">
    <property type="entry name" value="Glyco_hydro_31_3rd"/>
    <property type="match status" value="1"/>
</dbReference>
<evidence type="ECO:0000259" key="5">
    <source>
        <dbReference type="Pfam" id="PF17137"/>
    </source>
</evidence>
<sequence length="783" mass="87356">MHADRFPKEPAVPTSCRVSFLALLIGSIVVGGVAGAEPLEVDGRPAQLDVRAAGEHAVRITLRPVDAPFQTPFTPALVEAEAEAKPVISVQQVEEPITEQVGALQVEVRPAPPTVVVRDGDRLVQRLTFDDGGRLRFRLDDAPVLGMGEGGPRPPRRAEWRELPVEFDRRGRVHRMRPRWQADAYGSRNPVAMLVGTGGWALFVPTPWGAIDLTDEAEGVFTPIEARDAGAMRQSQRDQQENRGKGVPPMDSITPGAFDLFVFDASDPPAFFQDVATLTGRAALPPRWAMGYMQSHRTLEDDAQLVEIVDTFREKQIPLDAVIYLGTGFTPRGWNTEQPSFDFNPEVFTRDPEQVIADLHDRDVKVVLHMVPWDRDKLPMLTGQIPAADTEALDPGHIAPYWRQHVDLVNAGVDAWWPDEGDWFDLWERMKRHELYYQGPISSQPNRRPWSLHRNGHLGVARWGGWVWSGDTTSSWKTLEAQIAVGLNHSLSLSPFWGSDIGGFYPTPELTGELYARWFQFGAFCPSFRSHGRTWHTRLPWGWGLSELGPLESNTPPLESSLNNHAIEPVAKKYAELRYRLLSYNYTLAWQARSAGLPMMRALWVHYPDDAHARGVGDEYLWGRDLLIAPVYEPDATSRSVYLPAGSWYDWWAGEAVEGGRTVEREVDLATMPIYARAGAIVPVDPLRQFTGQEVDEPTTLRVYSGADGGFTLYEDAGDMSYLAGACGLTRFKWDDAAQRLSATTEAQGGWEGELDKRYRVELMPSGETLELVVQDGAGEASF</sequence>
<accession>A0A5C5VG86</accession>
<dbReference type="InterPro" id="IPR051816">
    <property type="entry name" value="Glycosyl_Hydrolase_31"/>
</dbReference>
<dbReference type="PANTHER" id="PTHR43863:SF2">
    <property type="entry name" value="MALTASE-GLUCOAMYLASE"/>
    <property type="match status" value="1"/>
</dbReference>
<dbReference type="EMBL" id="SIHJ01000001">
    <property type="protein sequence ID" value="TWT36652.1"/>
    <property type="molecule type" value="Genomic_DNA"/>
</dbReference>
<dbReference type="InterPro" id="IPR017853">
    <property type="entry name" value="GH"/>
</dbReference>
<reference evidence="7 8" key="1">
    <citation type="submission" date="2019-02" db="EMBL/GenBank/DDBJ databases">
        <title>Deep-cultivation of Planctomycetes and their phenomic and genomic characterization uncovers novel biology.</title>
        <authorList>
            <person name="Wiegand S."/>
            <person name="Jogler M."/>
            <person name="Boedeker C."/>
            <person name="Pinto D."/>
            <person name="Vollmers J."/>
            <person name="Rivas-Marin E."/>
            <person name="Kohn T."/>
            <person name="Peeters S.H."/>
            <person name="Heuer A."/>
            <person name="Rast P."/>
            <person name="Oberbeckmann S."/>
            <person name="Bunk B."/>
            <person name="Jeske O."/>
            <person name="Meyerdierks A."/>
            <person name="Storesund J.E."/>
            <person name="Kallscheuer N."/>
            <person name="Luecker S."/>
            <person name="Lage O.M."/>
            <person name="Pohl T."/>
            <person name="Merkel B.J."/>
            <person name="Hornburger P."/>
            <person name="Mueller R.-W."/>
            <person name="Bruemmer F."/>
            <person name="Labrenz M."/>
            <person name="Spormann A.M."/>
            <person name="Op Den Camp H."/>
            <person name="Overmann J."/>
            <person name="Amann R."/>
            <person name="Jetten M.S.M."/>
            <person name="Mascher T."/>
            <person name="Medema M.H."/>
            <person name="Devos D.P."/>
            <person name="Kaster A.-K."/>
            <person name="Ovreas L."/>
            <person name="Rohde M."/>
            <person name="Galperin M.Y."/>
            <person name="Jogler C."/>
        </authorList>
    </citation>
    <scope>NUCLEOTIDE SEQUENCE [LARGE SCALE GENOMIC DNA]</scope>
    <source>
        <strain evidence="7 8">KOR34</strain>
    </source>
</reference>
<dbReference type="SUPFAM" id="SSF51011">
    <property type="entry name" value="Glycosyl hydrolase domain"/>
    <property type="match status" value="1"/>
</dbReference>
<feature type="domain" description="Glycosyl hydrolase family 31 C-terminal" evidence="6">
    <location>
        <begin position="596"/>
        <end position="682"/>
    </location>
</feature>
<dbReference type="EC" id="3.2.1.177" evidence="7"/>
<evidence type="ECO:0000256" key="3">
    <source>
        <dbReference type="SAM" id="MobiDB-lite"/>
    </source>
</evidence>
<dbReference type="InterPro" id="IPR013780">
    <property type="entry name" value="Glyco_hydro_b"/>
</dbReference>
<dbReference type="InterPro" id="IPR033403">
    <property type="entry name" value="DUF5110"/>
</dbReference>
<dbReference type="Proteomes" id="UP000316714">
    <property type="component" value="Unassembled WGS sequence"/>
</dbReference>
<dbReference type="GO" id="GO:0061634">
    <property type="term" value="F:alpha-D-xyloside xylohydrolase"/>
    <property type="evidence" value="ECO:0007669"/>
    <property type="project" value="UniProtKB-EC"/>
</dbReference>
<evidence type="ECO:0000259" key="6">
    <source>
        <dbReference type="Pfam" id="PF21365"/>
    </source>
</evidence>
<dbReference type="Gene3D" id="3.20.20.80">
    <property type="entry name" value="Glycosidases"/>
    <property type="match status" value="1"/>
</dbReference>
<feature type="domain" description="DUF5110" evidence="5">
    <location>
        <begin position="699"/>
        <end position="763"/>
    </location>
</feature>
<evidence type="ECO:0000313" key="8">
    <source>
        <dbReference type="Proteomes" id="UP000316714"/>
    </source>
</evidence>
<gene>
    <name evidence="7" type="primary">yicI_1</name>
    <name evidence="7" type="ORF">KOR34_15910</name>
</gene>
<evidence type="ECO:0000256" key="1">
    <source>
        <dbReference type="ARBA" id="ARBA00007806"/>
    </source>
</evidence>
<protein>
    <submittedName>
        <fullName evidence="7">Alpha-xylosidase</fullName>
        <ecNumber evidence="7">3.2.1.177</ecNumber>
    </submittedName>
</protein>
<proteinExistence type="inferred from homology"/>
<dbReference type="AlphaFoldDB" id="A0A5C5VG86"/>
<evidence type="ECO:0000313" key="7">
    <source>
        <dbReference type="EMBL" id="TWT36652.1"/>
    </source>
</evidence>
<comment type="caution">
    <text evidence="7">The sequence shown here is derived from an EMBL/GenBank/DDBJ whole genome shotgun (WGS) entry which is preliminary data.</text>
</comment>
<dbReference type="Pfam" id="PF01055">
    <property type="entry name" value="Glyco_hydro_31_2nd"/>
    <property type="match status" value="1"/>
</dbReference>
<dbReference type="Pfam" id="PF17137">
    <property type="entry name" value="DUF5110"/>
    <property type="match status" value="1"/>
</dbReference>
<name>A0A5C5VG86_9BACT</name>
<feature type="domain" description="Glycoside hydrolase family 31 TIM barrel" evidence="4">
    <location>
        <begin position="283"/>
        <end position="588"/>
    </location>
</feature>
<keyword evidence="2 7" id="KW-0378">Hydrolase</keyword>
<dbReference type="Gene3D" id="2.60.40.1760">
    <property type="entry name" value="glycosyl hydrolase (family 31)"/>
    <property type="match status" value="1"/>
</dbReference>
<feature type="compositionally biased region" description="Basic and acidic residues" evidence="3">
    <location>
        <begin position="229"/>
        <end position="244"/>
    </location>
</feature>
<keyword evidence="2 7" id="KW-0326">Glycosidase</keyword>
<dbReference type="SUPFAM" id="SSF51445">
    <property type="entry name" value="(Trans)glycosidases"/>
    <property type="match status" value="1"/>
</dbReference>
<comment type="similarity">
    <text evidence="1 2">Belongs to the glycosyl hydrolase 31 family.</text>
</comment>
<evidence type="ECO:0000259" key="4">
    <source>
        <dbReference type="Pfam" id="PF01055"/>
    </source>
</evidence>